<reference evidence="23" key="1">
    <citation type="submission" date="2025-08" db="UniProtKB">
        <authorList>
            <consortium name="Ensembl"/>
        </authorList>
    </citation>
    <scope>IDENTIFICATION</scope>
</reference>
<dbReference type="FunFam" id="2.30.30.140:FF:000004">
    <property type="entry name" value="Histone-lysine N-methyltransferase"/>
    <property type="match status" value="1"/>
</dbReference>
<keyword evidence="8" id="KW-0479">Metal-binding</keyword>
<keyword evidence="15" id="KW-0539">Nucleus</keyword>
<feature type="domain" description="PHD-type" evidence="18">
    <location>
        <begin position="855"/>
        <end position="899"/>
    </location>
</feature>
<feature type="region of interest" description="Disordered" evidence="17">
    <location>
        <begin position="1351"/>
        <end position="1392"/>
    </location>
</feature>
<feature type="compositionally biased region" description="Basic and acidic residues" evidence="17">
    <location>
        <begin position="1228"/>
        <end position="1239"/>
    </location>
</feature>
<evidence type="ECO:0000256" key="12">
    <source>
        <dbReference type="ARBA" id="ARBA00022853"/>
    </source>
</evidence>
<dbReference type="SMART" id="SM00249">
    <property type="entry name" value="PHD"/>
    <property type="match status" value="4"/>
</dbReference>
<feature type="compositionally biased region" description="Basic and acidic residues" evidence="17">
    <location>
        <begin position="688"/>
        <end position="713"/>
    </location>
</feature>
<evidence type="ECO:0000313" key="24">
    <source>
        <dbReference type="Proteomes" id="UP000694700"/>
    </source>
</evidence>
<feature type="compositionally biased region" description="Basic residues" evidence="17">
    <location>
        <begin position="167"/>
        <end position="183"/>
    </location>
</feature>
<dbReference type="FunFam" id="3.30.40.10:FF:000025">
    <property type="entry name" value="Histone-lysine N-methyltransferase"/>
    <property type="match status" value="1"/>
</dbReference>
<dbReference type="CDD" id="cd15651">
    <property type="entry name" value="PHD2_NSD2"/>
    <property type="match status" value="1"/>
</dbReference>
<dbReference type="InterPro" id="IPR001214">
    <property type="entry name" value="SET_dom"/>
</dbReference>
<evidence type="ECO:0000256" key="10">
    <source>
        <dbReference type="ARBA" id="ARBA00022771"/>
    </source>
</evidence>
<dbReference type="Gene3D" id="2.170.270.10">
    <property type="entry name" value="SET domain"/>
    <property type="match status" value="1"/>
</dbReference>
<evidence type="ECO:0000256" key="3">
    <source>
        <dbReference type="ARBA" id="ARBA00022454"/>
    </source>
</evidence>
<evidence type="ECO:0000256" key="6">
    <source>
        <dbReference type="ARBA" id="ARBA00022679"/>
    </source>
</evidence>
<evidence type="ECO:0000256" key="11">
    <source>
        <dbReference type="ARBA" id="ARBA00022833"/>
    </source>
</evidence>
<dbReference type="PROSITE" id="PS50016">
    <property type="entry name" value="ZF_PHD_2"/>
    <property type="match status" value="1"/>
</dbReference>
<dbReference type="Pfam" id="PF22908">
    <property type="entry name" value="PHD_NSD"/>
    <property type="match status" value="1"/>
</dbReference>
<evidence type="ECO:0000259" key="22">
    <source>
        <dbReference type="PROSITE" id="PS51215"/>
    </source>
</evidence>
<dbReference type="SUPFAM" id="SSF63748">
    <property type="entry name" value="Tudor/PWWP/MBT"/>
    <property type="match status" value="2"/>
</dbReference>
<protein>
    <submittedName>
        <fullName evidence="23">Nuclear receptor binding SET domain protein 2</fullName>
    </submittedName>
</protein>
<keyword evidence="6" id="KW-0808">Transferase</keyword>
<keyword evidence="9" id="KW-0677">Repeat</keyword>
<feature type="compositionally biased region" description="Polar residues" evidence="17">
    <location>
        <begin position="411"/>
        <end position="420"/>
    </location>
</feature>
<feature type="region of interest" description="Disordered" evidence="17">
    <location>
        <begin position="604"/>
        <end position="713"/>
    </location>
</feature>
<keyword evidence="5" id="KW-0489">Methyltransferase</keyword>
<dbReference type="PANTHER" id="PTHR22884">
    <property type="entry name" value="SET DOMAIN PROTEINS"/>
    <property type="match status" value="1"/>
</dbReference>
<feature type="region of interest" description="Disordered" evidence="17">
    <location>
        <begin position="542"/>
        <end position="563"/>
    </location>
</feature>
<dbReference type="CDD" id="cd15657">
    <property type="entry name" value="PHD4_NSD2"/>
    <property type="match status" value="1"/>
</dbReference>
<evidence type="ECO:0000313" key="23">
    <source>
        <dbReference type="Ensembl" id="ENSCCRP00015039016.1"/>
    </source>
</evidence>
<feature type="region of interest" description="Disordered" evidence="17">
    <location>
        <begin position="411"/>
        <end position="511"/>
    </location>
</feature>
<evidence type="ECO:0000256" key="14">
    <source>
        <dbReference type="ARBA" id="ARBA00023163"/>
    </source>
</evidence>
<feature type="domain" description="PWWP" evidence="20">
    <location>
        <begin position="272"/>
        <end position="336"/>
    </location>
</feature>
<evidence type="ECO:0000256" key="17">
    <source>
        <dbReference type="SAM" id="MobiDB-lite"/>
    </source>
</evidence>
<dbReference type="PROSITE" id="PS50868">
    <property type="entry name" value="POST_SET"/>
    <property type="match status" value="1"/>
</dbReference>
<evidence type="ECO:0000256" key="2">
    <source>
        <dbReference type="ARBA" id="ARBA00004286"/>
    </source>
</evidence>
<feature type="compositionally biased region" description="Polar residues" evidence="17">
    <location>
        <begin position="494"/>
        <end position="511"/>
    </location>
</feature>
<dbReference type="InterPro" id="IPR019786">
    <property type="entry name" value="Zinc_finger_PHD-type_CS"/>
</dbReference>
<dbReference type="GO" id="GO:0005634">
    <property type="term" value="C:nucleus"/>
    <property type="evidence" value="ECO:0007669"/>
    <property type="project" value="UniProtKB-SubCell"/>
</dbReference>
<dbReference type="Proteomes" id="UP000694700">
    <property type="component" value="Unplaced"/>
</dbReference>
<feature type="domain" description="PWWP" evidence="20">
    <location>
        <begin position="904"/>
        <end position="966"/>
    </location>
</feature>
<organism evidence="23 24">
    <name type="scientific">Cyprinus carpio</name>
    <name type="common">Common carp</name>
    <dbReference type="NCBI Taxonomy" id="7962"/>
    <lineage>
        <taxon>Eukaryota</taxon>
        <taxon>Metazoa</taxon>
        <taxon>Chordata</taxon>
        <taxon>Craniata</taxon>
        <taxon>Vertebrata</taxon>
        <taxon>Euteleostomi</taxon>
        <taxon>Actinopterygii</taxon>
        <taxon>Neopterygii</taxon>
        <taxon>Teleostei</taxon>
        <taxon>Ostariophysi</taxon>
        <taxon>Cypriniformes</taxon>
        <taxon>Cyprinidae</taxon>
        <taxon>Cyprininae</taxon>
        <taxon>Cyprinus</taxon>
    </lineage>
</organism>
<sequence>MTDSKGTSLPAMPEPRSPTTMKQPSDSPGGHKGRGDGSTDPTLLMDKAATQLAATPQESVLQMIGSQGHNHTHERLKDLTSRLLNGDQDTIPKLCAATAAQPLLKGVEPVPQHASPPRKSSVSPEFTFKITKCVVNLGGKTNRFEADYAGEGTEETDGFLASPTARRERRKKKRGLVRKRSPPNRRESVLSPTSSSDKSPLLHATIESNDLTTEPCVLPTASNEQTDGEIPVSVPPIPIQPVSDCEVSDVAQGVDDVEVSGTEAEPHLQFSVGDVIWSKVSGYPWWPCMITTDPEFNMHFRSKVNSRTGLLYHVQYFGNAPERGYVFEKSMVTFSGKYQYQSLCRSNKLPIDISGRKRAIPRKYREHWETGVSQAAEALGLLIEERLAKFSFVYENGKAQFNPRMLQELQAQRNQGPQQDPDQRESQELVSLTPPDSTHSSPNSTTTTIIPGLFSHPIDSSTSSGKNTFPKKAPKTSVKRDQHGTVLKWKKTEASSTKDVPGSTVQVATSEHQSKIKTKAGKRAYQKKDLLCIDLDLQPKAQKKPRQLRQKFPAAPNSVKKRKVKAGVSISDTLSTVSTNPGLSGKKIVYKRLRESKDDVALHPRKKTKLEKVLKQKGQKAPSNEAAVSKPRGRRRMADRDDKRKQTKKGPKNESPAKAKRVRKWKQESGRQSFPVSSKKHRPLSSPEPERPDSPSDSTDESHHSKKTERTSGAKKESVCLVSELCVVRLGRIWCSAPPACFTCKKSEGEVRRCCVLHCGRFYHEACVRLSALTVFENRGFRCPLHTCLSCHYSGRGAGKATKGKMMRCLRCPVAYHVGDLCVAAGSEMITSSAIVCTNHFMPKKGYSHHSHVNVSWCFICSKGGQLLCCESCPAAFHPDCLNIAMPDGSWFCNDCRSGKKPKYRDIIWVKLGNYRWWPAEIRHPKNIPTNIQHLRHEIGEFPVFFFGSKDYFWTHQGRVFPYMEGDRGSKYQHNGIGKVFKNALLQAEARFKEIEMEREAKEAQENNKKPPPYKYIKVNKPCGRVQVYTADISEIPKCNCKPSDERPCSFESECLNRMLLYECHPQVCPAGDRCQNQDFTKRLYPETKIIRTAGKGWGLVSLRDIKKGEFVNEYVGELIDEEECRARIKYAQENNITHFYMLTIDKDRIIDAGPKGNYSRFMNHSCQPNCETQKWTVNGDTRVGLFAVCDIPSGTELTFNYNLDCLGNEKTVCRCGAPNCSGFLGDRPKNGHTSEPKAKLQKKKPKRRKSRNEGKKSEDECFRCGDGGELVLCDKKGCTKAYHLSCLDRTKRPFGRWDCPWHHCDVCGKNSDAFCQLCPNSFCKAHQEGALQLHLLTGQLCCQEHEDSDICPQHNAEEPSSTKPRKYRRRATATTSSKEPVKKRSRKTADV</sequence>
<feature type="domain" description="SET" evidence="19">
    <location>
        <begin position="1086"/>
        <end position="1203"/>
    </location>
</feature>
<keyword evidence="7" id="KW-0949">S-adenosyl-L-methionine</keyword>
<dbReference type="FunFam" id="3.30.40.10:FF:000205">
    <property type="entry name" value="Histone-lysine N-methyltransferase"/>
    <property type="match status" value="1"/>
</dbReference>
<dbReference type="InterPro" id="IPR013083">
    <property type="entry name" value="Znf_RING/FYVE/PHD"/>
</dbReference>
<keyword evidence="10 16" id="KW-0863">Zinc-finger</keyword>
<dbReference type="InterPro" id="IPR046341">
    <property type="entry name" value="SET_dom_sf"/>
</dbReference>
<dbReference type="FunFam" id="2.170.270.10:FF:000002">
    <property type="entry name" value="Histone-lysine N-methyltransferase"/>
    <property type="match status" value="1"/>
</dbReference>
<proteinExistence type="predicted"/>
<dbReference type="InterPro" id="IPR047437">
    <property type="entry name" value="SET_NSD2"/>
</dbReference>
<dbReference type="InterPro" id="IPR041306">
    <property type="entry name" value="C5HCH"/>
</dbReference>
<dbReference type="InterPro" id="IPR050777">
    <property type="entry name" value="SET2_Histone-Lys_MeTrsfase"/>
</dbReference>
<dbReference type="Pfam" id="PF00856">
    <property type="entry name" value="SET"/>
    <property type="match status" value="1"/>
</dbReference>
<dbReference type="InterPro" id="IPR047439">
    <property type="entry name" value="PHD2_NSD2"/>
</dbReference>
<keyword evidence="11" id="KW-0862">Zinc</keyword>
<evidence type="ECO:0000259" key="18">
    <source>
        <dbReference type="PROSITE" id="PS50016"/>
    </source>
</evidence>
<evidence type="ECO:0000256" key="5">
    <source>
        <dbReference type="ARBA" id="ARBA00022603"/>
    </source>
</evidence>
<feature type="compositionally biased region" description="Polar residues" evidence="17">
    <location>
        <begin position="17"/>
        <end position="26"/>
    </location>
</feature>
<keyword evidence="14" id="KW-0804">Transcription</keyword>
<dbReference type="SMART" id="SM00570">
    <property type="entry name" value="AWS"/>
    <property type="match status" value="1"/>
</dbReference>
<comment type="subcellular location">
    <subcellularLocation>
        <location evidence="2">Chromosome</location>
    </subcellularLocation>
    <subcellularLocation>
        <location evidence="1">Nucleus</location>
    </subcellularLocation>
</comment>
<dbReference type="InterPro" id="IPR003616">
    <property type="entry name" value="Post-SET_dom"/>
</dbReference>
<accession>A0A8C1UKZ1</accession>
<dbReference type="Pfam" id="PF17907">
    <property type="entry name" value="AWS"/>
    <property type="match status" value="1"/>
</dbReference>
<dbReference type="Gene3D" id="2.30.30.140">
    <property type="match status" value="2"/>
</dbReference>
<dbReference type="InterPro" id="IPR001965">
    <property type="entry name" value="Znf_PHD"/>
</dbReference>
<feature type="compositionally biased region" description="Basic and acidic residues" evidence="17">
    <location>
        <begin position="1252"/>
        <end position="1261"/>
    </location>
</feature>
<evidence type="ECO:0000256" key="9">
    <source>
        <dbReference type="ARBA" id="ARBA00022737"/>
    </source>
</evidence>
<dbReference type="Pfam" id="PF17982">
    <property type="entry name" value="C5HCH"/>
    <property type="match status" value="1"/>
</dbReference>
<evidence type="ECO:0000256" key="7">
    <source>
        <dbReference type="ARBA" id="ARBA00022691"/>
    </source>
</evidence>
<keyword evidence="13" id="KW-0805">Transcription regulation</keyword>
<evidence type="ECO:0000256" key="15">
    <source>
        <dbReference type="ARBA" id="ARBA00023242"/>
    </source>
</evidence>
<dbReference type="Ensembl" id="ENSCCRT00015040346.1">
    <property type="protein sequence ID" value="ENSCCRP00015039016.1"/>
    <property type="gene ID" value="ENSCCRG00015015768.1"/>
</dbReference>
<dbReference type="PROSITE" id="PS50812">
    <property type="entry name" value="PWWP"/>
    <property type="match status" value="2"/>
</dbReference>
<dbReference type="InterPro" id="IPR011011">
    <property type="entry name" value="Znf_FYVE_PHD"/>
</dbReference>
<evidence type="ECO:0000259" key="20">
    <source>
        <dbReference type="PROSITE" id="PS50812"/>
    </source>
</evidence>
<dbReference type="PROSITE" id="PS51215">
    <property type="entry name" value="AWS"/>
    <property type="match status" value="1"/>
</dbReference>
<dbReference type="GO" id="GO:0008270">
    <property type="term" value="F:zinc ion binding"/>
    <property type="evidence" value="ECO:0007669"/>
    <property type="project" value="UniProtKB-KW"/>
</dbReference>
<dbReference type="InterPro" id="IPR006560">
    <property type="entry name" value="AWS_dom"/>
</dbReference>
<dbReference type="Pfam" id="PF00628">
    <property type="entry name" value="PHD"/>
    <property type="match status" value="1"/>
</dbReference>
<feature type="compositionally biased region" description="Basic and acidic residues" evidence="17">
    <location>
        <begin position="1380"/>
        <end position="1392"/>
    </location>
</feature>
<dbReference type="CDD" id="cd19211">
    <property type="entry name" value="SET_NSD2"/>
    <property type="match status" value="1"/>
</dbReference>
<dbReference type="InterPro" id="IPR055197">
    <property type="entry name" value="PHDvar_NSD"/>
</dbReference>
<evidence type="ECO:0000259" key="21">
    <source>
        <dbReference type="PROSITE" id="PS50868"/>
    </source>
</evidence>
<dbReference type="GO" id="GO:0140938">
    <property type="term" value="F:histone H3 methyltransferase activity"/>
    <property type="evidence" value="ECO:0007669"/>
    <property type="project" value="UniProtKB-ARBA"/>
</dbReference>
<dbReference type="SMART" id="SM00508">
    <property type="entry name" value="PostSET"/>
    <property type="match status" value="1"/>
</dbReference>
<feature type="compositionally biased region" description="Low complexity" evidence="17">
    <location>
        <begin position="433"/>
        <end position="451"/>
    </location>
</feature>
<feature type="region of interest" description="Disordered" evidence="17">
    <location>
        <begin position="153"/>
        <end position="201"/>
    </location>
</feature>
<feature type="region of interest" description="Disordered" evidence="17">
    <location>
        <begin position="1228"/>
        <end position="1261"/>
    </location>
</feature>
<evidence type="ECO:0000256" key="16">
    <source>
        <dbReference type="PROSITE-ProRule" id="PRU00146"/>
    </source>
</evidence>
<keyword evidence="12" id="KW-0156">Chromatin regulator</keyword>
<dbReference type="PROSITE" id="PS50280">
    <property type="entry name" value="SET"/>
    <property type="match status" value="1"/>
</dbReference>
<evidence type="ECO:0000256" key="8">
    <source>
        <dbReference type="ARBA" id="ARBA00022723"/>
    </source>
</evidence>
<dbReference type="GO" id="GO:0005694">
    <property type="term" value="C:chromosome"/>
    <property type="evidence" value="ECO:0007669"/>
    <property type="project" value="UniProtKB-SubCell"/>
</dbReference>
<evidence type="ECO:0000259" key="19">
    <source>
        <dbReference type="PROSITE" id="PS50280"/>
    </source>
</evidence>
<dbReference type="SMART" id="SM00293">
    <property type="entry name" value="PWWP"/>
    <property type="match status" value="2"/>
</dbReference>
<feature type="compositionally biased region" description="Polar residues" evidence="17">
    <location>
        <begin position="458"/>
        <end position="467"/>
    </location>
</feature>
<feature type="domain" description="Post-SET" evidence="21">
    <location>
        <begin position="1210"/>
        <end position="1226"/>
    </location>
</feature>
<dbReference type="FunFam" id="3.30.40.10:FF:000153">
    <property type="entry name" value="Histone-lysine N-methyltransferase NSD2"/>
    <property type="match status" value="1"/>
</dbReference>
<evidence type="ECO:0000256" key="4">
    <source>
        <dbReference type="ARBA" id="ARBA00022553"/>
    </source>
</evidence>
<dbReference type="PROSITE" id="PS01359">
    <property type="entry name" value="ZF_PHD_1"/>
    <property type="match status" value="1"/>
</dbReference>
<dbReference type="Pfam" id="PF00855">
    <property type="entry name" value="PWWP"/>
    <property type="match status" value="2"/>
</dbReference>
<keyword evidence="4" id="KW-0597">Phosphoprotein</keyword>
<name>A0A8C1UKZ1_CYPCA</name>
<feature type="domain" description="AWS" evidence="22">
    <location>
        <begin position="1034"/>
        <end position="1084"/>
    </location>
</feature>
<dbReference type="SUPFAM" id="SSF82199">
    <property type="entry name" value="SET domain"/>
    <property type="match status" value="1"/>
</dbReference>
<dbReference type="SUPFAM" id="SSF57903">
    <property type="entry name" value="FYVE/PHD zinc finger"/>
    <property type="match status" value="2"/>
</dbReference>
<dbReference type="GO" id="GO:0016279">
    <property type="term" value="F:protein-lysine N-methyltransferase activity"/>
    <property type="evidence" value="ECO:0007669"/>
    <property type="project" value="UniProtKB-ARBA"/>
</dbReference>
<evidence type="ECO:0000256" key="13">
    <source>
        <dbReference type="ARBA" id="ARBA00023015"/>
    </source>
</evidence>
<dbReference type="Pfam" id="PF23004">
    <property type="entry name" value="PHDvar_NSD"/>
    <property type="match status" value="1"/>
</dbReference>
<keyword evidence="3" id="KW-0158">Chromosome</keyword>
<feature type="compositionally biased region" description="Basic residues" evidence="17">
    <location>
        <begin position="1240"/>
        <end position="1251"/>
    </location>
</feature>
<dbReference type="InterPro" id="IPR019787">
    <property type="entry name" value="Znf_PHD-finger"/>
</dbReference>
<evidence type="ECO:0000256" key="1">
    <source>
        <dbReference type="ARBA" id="ARBA00004123"/>
    </source>
</evidence>
<dbReference type="FunFam" id="2.30.30.140:FF:000057">
    <property type="entry name" value="Histone-lysine N-methyltransferase NSD2"/>
    <property type="match status" value="1"/>
</dbReference>
<dbReference type="InterPro" id="IPR000313">
    <property type="entry name" value="PWWP_dom"/>
</dbReference>
<dbReference type="Gene3D" id="3.30.40.10">
    <property type="entry name" value="Zinc/RING finger domain, C3HC4 (zinc finger)"/>
    <property type="match status" value="3"/>
</dbReference>
<dbReference type="InterPro" id="IPR055198">
    <property type="entry name" value="NSD_PHD"/>
</dbReference>
<feature type="region of interest" description="Disordered" evidence="17">
    <location>
        <begin position="1"/>
        <end position="44"/>
    </location>
</feature>
<dbReference type="GO" id="GO:0032259">
    <property type="term" value="P:methylation"/>
    <property type="evidence" value="ECO:0007669"/>
    <property type="project" value="UniProtKB-KW"/>
</dbReference>
<dbReference type="SMART" id="SM00317">
    <property type="entry name" value="SET"/>
    <property type="match status" value="1"/>
</dbReference>